<keyword evidence="6" id="KW-0812">Transmembrane</keyword>
<dbReference type="SUPFAM" id="SSF47226">
    <property type="entry name" value="Histidine-containing phosphotransfer domain, HPT domain"/>
    <property type="match status" value="1"/>
</dbReference>
<dbReference type="InterPro" id="IPR036890">
    <property type="entry name" value="HATPase_C_sf"/>
</dbReference>
<dbReference type="CDD" id="cd00156">
    <property type="entry name" value="REC"/>
    <property type="match status" value="1"/>
</dbReference>
<dbReference type="InterPro" id="IPR013655">
    <property type="entry name" value="PAS_fold_3"/>
</dbReference>
<organism evidence="20 21">
    <name type="scientific">Zobellella aerophila</name>
    <dbReference type="NCBI Taxonomy" id="870480"/>
    <lineage>
        <taxon>Bacteria</taxon>
        <taxon>Pseudomonadati</taxon>
        <taxon>Pseudomonadota</taxon>
        <taxon>Gammaproteobacteria</taxon>
        <taxon>Aeromonadales</taxon>
        <taxon>Aeromonadaceae</taxon>
        <taxon>Zobellella</taxon>
    </lineage>
</organism>
<feature type="domain" description="Response regulatory" evidence="16">
    <location>
        <begin position="850"/>
        <end position="968"/>
    </location>
</feature>
<keyword evidence="14" id="KW-0175">Coiled coil</keyword>
<dbReference type="SUPFAM" id="SSF55874">
    <property type="entry name" value="ATPase domain of HSP90 chaperone/DNA topoisomerase II/histidine kinase"/>
    <property type="match status" value="1"/>
</dbReference>
<dbReference type="SMART" id="SM00387">
    <property type="entry name" value="HATPase_c"/>
    <property type="match status" value="1"/>
</dbReference>
<dbReference type="InterPro" id="IPR004358">
    <property type="entry name" value="Sig_transdc_His_kin-like_C"/>
</dbReference>
<protein>
    <recommendedName>
        <fullName evidence="3">histidine kinase</fullName>
        <ecNumber evidence="3">2.7.13.3</ecNumber>
    </recommendedName>
</protein>
<dbReference type="InterPro" id="IPR000700">
    <property type="entry name" value="PAS-assoc_C"/>
</dbReference>
<dbReference type="Proteomes" id="UP001500795">
    <property type="component" value="Unassembled WGS sequence"/>
</dbReference>
<evidence type="ECO:0000256" key="8">
    <source>
        <dbReference type="ARBA" id="ARBA00022840"/>
    </source>
</evidence>
<dbReference type="SUPFAM" id="SSF55785">
    <property type="entry name" value="PYP-like sensor domain (PAS domain)"/>
    <property type="match status" value="1"/>
</dbReference>
<dbReference type="EMBL" id="BAABCX010000003">
    <property type="protein sequence ID" value="GAA3544520.1"/>
    <property type="molecule type" value="Genomic_DNA"/>
</dbReference>
<dbReference type="PROSITE" id="PS50110">
    <property type="entry name" value="RESPONSE_REGULATORY"/>
    <property type="match status" value="2"/>
</dbReference>
<dbReference type="InterPro" id="IPR036641">
    <property type="entry name" value="HPT_dom_sf"/>
</dbReference>
<evidence type="ECO:0000256" key="9">
    <source>
        <dbReference type="ARBA" id="ARBA00022989"/>
    </source>
</evidence>
<dbReference type="CDD" id="cd16922">
    <property type="entry name" value="HATPase_EvgS-ArcB-TorS-like"/>
    <property type="match status" value="1"/>
</dbReference>
<dbReference type="PROSITE" id="PS50112">
    <property type="entry name" value="PAS"/>
    <property type="match status" value="1"/>
</dbReference>
<proteinExistence type="predicted"/>
<accession>A0ABP6W4T2</accession>
<sequence length="1126" mass="124448">MQSNSGDNDRKHERALRESQRQLATLMANLPGMAYRGLNDRKWTMAFLSEGCHALTGYAADDLIHGRPSFAELVHPDDREALWEQVQAAIKERRPYRLEYRILTRDGSEKWVWEQGCGVFDADGELQALEGFITDITEQRRAQRELAEQVELTRAVQTRAEAAHQQLIEAIESISEGFTLYDADDRLVAFNSRFRIDYSAAPDIVKVGMRFEELIKVVIDQQLIELGEQTAQEWFNWRLAQRRNPGPPFKLKRADGLQLRVSERRTRDGGAVAIYTDITELEQQREHLEAQVRMTEEARDQLTEAIESIAEGFTLYDAEDRLVLFNSRFKEHFVLPSDFVEVGMRFEDLLQEVVAKGHLPQGYASGDAWIAERLAQHSDPKGPYQFTRSDGLCIQVSEHRTGDGGYVAVYSDITELEQHRHHLEERVAARTKALQAKTEELRRSQSELQRARDLAEQASIAKSEFLANMSHEIRTPMNGVIGIAELLERTELTEQQAEYVAIIQKSADTLLALINDILDFSKIEAGRLELETIAFQLRDTLGDTLQTLALRAHEKGLELAVHIPAGIPDRLLGDPVRLRQVVVNLVGNAIKFTESGEIVVDLRLAALDNQAARIAFEVRDTGIGIPEAQRRRIFEAFGQADTSTTRRSGGTGLGLSIAAQLVAMMGGRIRVDSGPGGQGSCFSFSADFGLAAERPEARSQPLALHGQRVLVVDDNRTNCMILEEILFSWGMRPTVVRGGVQALEVLDNAGDDPFPLALLDVMMPDMDGFELAARIRERSALASLHILMLSSGGHSGDASLRRRLQISRLLMKPVKQSDLLDAVGDALGIATRVEQVAAPGEPGGDLVQRRVLLVEDGLTNQKVAIDLLSQRGHLVELAQNGVEAIDAVRRRRFDVVLMDIHMPVMDGLAATRAIRELEWNRGEHVPIIAMTASATKEDRERCLAAGMDDYVTKPFRAAELYEAVEVKAPAVTGREASPEVRTSSISEVAAMRSNAGLAEAEPRQTQSAEPCLDWDGALQNLEGNNALLEELAELFLEECPKLMQEIETTSAEGDAVALRRAAHTLKGSAQVIGARAVGGAALGLETLARAGDLDKLAQARRRLEQSLAELAPALKAAIGRGRGNGK</sequence>
<dbReference type="InterPro" id="IPR036097">
    <property type="entry name" value="HisK_dim/P_sf"/>
</dbReference>
<dbReference type="Pfam" id="PF00072">
    <property type="entry name" value="Response_reg"/>
    <property type="match status" value="2"/>
</dbReference>
<dbReference type="Pfam" id="PF01627">
    <property type="entry name" value="Hpt"/>
    <property type="match status" value="1"/>
</dbReference>
<dbReference type="SUPFAM" id="SSF47384">
    <property type="entry name" value="Homodimeric domain of signal transducing histidine kinase"/>
    <property type="match status" value="1"/>
</dbReference>
<keyword evidence="5 13" id="KW-0597">Phosphoprotein</keyword>
<dbReference type="SMART" id="SM00388">
    <property type="entry name" value="HisKA"/>
    <property type="match status" value="1"/>
</dbReference>
<evidence type="ECO:0000256" key="11">
    <source>
        <dbReference type="ARBA" id="ARBA00023136"/>
    </source>
</evidence>
<dbReference type="Gene3D" id="3.30.565.10">
    <property type="entry name" value="Histidine kinase-like ATPase, C-terminal domain"/>
    <property type="match status" value="1"/>
</dbReference>
<dbReference type="Gene3D" id="3.30.450.20">
    <property type="entry name" value="PAS domain"/>
    <property type="match status" value="3"/>
</dbReference>
<dbReference type="InterPro" id="IPR003661">
    <property type="entry name" value="HisK_dim/P_dom"/>
</dbReference>
<evidence type="ECO:0000259" key="17">
    <source>
        <dbReference type="PROSITE" id="PS50112"/>
    </source>
</evidence>
<feature type="domain" description="PAS" evidence="17">
    <location>
        <begin position="40"/>
        <end position="93"/>
    </location>
</feature>
<evidence type="ECO:0000256" key="5">
    <source>
        <dbReference type="ARBA" id="ARBA00022553"/>
    </source>
</evidence>
<feature type="domain" description="PAC" evidence="18">
    <location>
        <begin position="96"/>
        <end position="148"/>
    </location>
</feature>
<feature type="modified residue" description="Phosphohistidine" evidence="12">
    <location>
        <position position="1063"/>
    </location>
</feature>
<evidence type="ECO:0000256" key="3">
    <source>
        <dbReference type="ARBA" id="ARBA00012438"/>
    </source>
</evidence>
<feature type="modified residue" description="4-aspartylphosphate" evidence="13">
    <location>
        <position position="760"/>
    </location>
</feature>
<dbReference type="InterPro" id="IPR001610">
    <property type="entry name" value="PAC"/>
</dbReference>
<dbReference type="InterPro" id="IPR035965">
    <property type="entry name" value="PAS-like_dom_sf"/>
</dbReference>
<evidence type="ECO:0000256" key="13">
    <source>
        <dbReference type="PROSITE-ProRule" id="PRU00169"/>
    </source>
</evidence>
<evidence type="ECO:0000256" key="10">
    <source>
        <dbReference type="ARBA" id="ARBA00023012"/>
    </source>
</evidence>
<dbReference type="PROSITE" id="PS50113">
    <property type="entry name" value="PAC"/>
    <property type="match status" value="1"/>
</dbReference>
<dbReference type="SMART" id="SM00448">
    <property type="entry name" value="REC"/>
    <property type="match status" value="2"/>
</dbReference>
<feature type="domain" description="HPt" evidence="19">
    <location>
        <begin position="1024"/>
        <end position="1117"/>
    </location>
</feature>
<comment type="subcellular location">
    <subcellularLocation>
        <location evidence="2">Cell membrane</location>
        <topology evidence="2">Multi-pass membrane protein</topology>
    </subcellularLocation>
</comment>
<dbReference type="Gene3D" id="1.10.287.130">
    <property type="match status" value="1"/>
</dbReference>
<keyword evidence="4" id="KW-1003">Cell membrane</keyword>
<evidence type="ECO:0000256" key="12">
    <source>
        <dbReference type="PROSITE-ProRule" id="PRU00110"/>
    </source>
</evidence>
<dbReference type="Pfam" id="PF12860">
    <property type="entry name" value="PAS_7"/>
    <property type="match status" value="2"/>
</dbReference>
<feature type="coiled-coil region" evidence="14">
    <location>
        <begin position="271"/>
        <end position="305"/>
    </location>
</feature>
<evidence type="ECO:0000259" key="15">
    <source>
        <dbReference type="PROSITE" id="PS50109"/>
    </source>
</evidence>
<evidence type="ECO:0000313" key="21">
    <source>
        <dbReference type="Proteomes" id="UP001500795"/>
    </source>
</evidence>
<dbReference type="PANTHER" id="PTHR45339">
    <property type="entry name" value="HYBRID SIGNAL TRANSDUCTION HISTIDINE KINASE J"/>
    <property type="match status" value="1"/>
</dbReference>
<dbReference type="EC" id="2.7.13.3" evidence="3"/>
<dbReference type="InterPro" id="IPR008207">
    <property type="entry name" value="Sig_transdc_His_kin_Hpt_dom"/>
</dbReference>
<evidence type="ECO:0000256" key="6">
    <source>
        <dbReference type="ARBA" id="ARBA00022692"/>
    </source>
</evidence>
<dbReference type="InterPro" id="IPR000014">
    <property type="entry name" value="PAS"/>
</dbReference>
<dbReference type="Pfam" id="PF00512">
    <property type="entry name" value="HisKA"/>
    <property type="match status" value="1"/>
</dbReference>
<dbReference type="InterPro" id="IPR005467">
    <property type="entry name" value="His_kinase_dom"/>
</dbReference>
<dbReference type="InterPro" id="IPR001789">
    <property type="entry name" value="Sig_transdc_resp-reg_receiver"/>
</dbReference>
<dbReference type="PROSITE" id="PS50109">
    <property type="entry name" value="HIS_KIN"/>
    <property type="match status" value="1"/>
</dbReference>
<dbReference type="SMART" id="SM00073">
    <property type="entry name" value="HPT"/>
    <property type="match status" value="1"/>
</dbReference>
<evidence type="ECO:0000313" key="20">
    <source>
        <dbReference type="EMBL" id="GAA3544520.1"/>
    </source>
</evidence>
<dbReference type="RefSeq" id="WP_344958642.1">
    <property type="nucleotide sequence ID" value="NZ_BAABCX010000003.1"/>
</dbReference>
<comment type="caution">
    <text evidence="20">The sequence shown here is derived from an EMBL/GenBank/DDBJ whole genome shotgun (WGS) entry which is preliminary data.</text>
</comment>
<keyword evidence="11" id="KW-0472">Membrane</keyword>
<feature type="domain" description="Histidine kinase" evidence="15">
    <location>
        <begin position="468"/>
        <end position="690"/>
    </location>
</feature>
<dbReference type="PANTHER" id="PTHR45339:SF1">
    <property type="entry name" value="HYBRID SIGNAL TRANSDUCTION HISTIDINE KINASE J"/>
    <property type="match status" value="1"/>
</dbReference>
<evidence type="ECO:0000259" key="19">
    <source>
        <dbReference type="PROSITE" id="PS50894"/>
    </source>
</evidence>
<evidence type="ECO:0000256" key="4">
    <source>
        <dbReference type="ARBA" id="ARBA00022475"/>
    </source>
</evidence>
<dbReference type="SMART" id="SM00091">
    <property type="entry name" value="PAS"/>
    <property type="match status" value="3"/>
</dbReference>
<dbReference type="CDD" id="cd00082">
    <property type="entry name" value="HisKA"/>
    <property type="match status" value="1"/>
</dbReference>
<dbReference type="Pfam" id="PF08447">
    <property type="entry name" value="PAS_3"/>
    <property type="match status" value="1"/>
</dbReference>
<dbReference type="InterPro" id="IPR011006">
    <property type="entry name" value="CheY-like_superfamily"/>
</dbReference>
<dbReference type="Pfam" id="PF02518">
    <property type="entry name" value="HATPase_c"/>
    <property type="match status" value="1"/>
</dbReference>
<dbReference type="SUPFAM" id="SSF52172">
    <property type="entry name" value="CheY-like"/>
    <property type="match status" value="2"/>
</dbReference>
<dbReference type="PRINTS" id="PR00344">
    <property type="entry name" value="BCTRLSENSOR"/>
</dbReference>
<evidence type="ECO:0000256" key="14">
    <source>
        <dbReference type="SAM" id="Coils"/>
    </source>
</evidence>
<feature type="domain" description="Response regulatory" evidence="16">
    <location>
        <begin position="708"/>
        <end position="827"/>
    </location>
</feature>
<dbReference type="Gene3D" id="3.40.50.2300">
    <property type="match status" value="2"/>
</dbReference>
<name>A0ABP6W4T2_9GAMM</name>
<comment type="catalytic activity">
    <reaction evidence="1">
        <text>ATP + protein L-histidine = ADP + protein N-phospho-L-histidine.</text>
        <dbReference type="EC" id="2.7.13.3"/>
    </reaction>
</comment>
<evidence type="ECO:0000256" key="1">
    <source>
        <dbReference type="ARBA" id="ARBA00000085"/>
    </source>
</evidence>
<evidence type="ECO:0000256" key="7">
    <source>
        <dbReference type="ARBA" id="ARBA00022741"/>
    </source>
</evidence>
<dbReference type="InterPro" id="IPR003594">
    <property type="entry name" value="HATPase_dom"/>
</dbReference>
<keyword evidence="10" id="KW-0902">Two-component regulatory system</keyword>
<evidence type="ECO:0000256" key="2">
    <source>
        <dbReference type="ARBA" id="ARBA00004651"/>
    </source>
</evidence>
<dbReference type="PROSITE" id="PS50894">
    <property type="entry name" value="HPT"/>
    <property type="match status" value="1"/>
</dbReference>
<dbReference type="CDD" id="cd00130">
    <property type="entry name" value="PAS"/>
    <property type="match status" value="1"/>
</dbReference>
<evidence type="ECO:0000259" key="18">
    <source>
        <dbReference type="PROSITE" id="PS50113"/>
    </source>
</evidence>
<keyword evidence="7" id="KW-0547">Nucleotide-binding</keyword>
<gene>
    <name evidence="20" type="ORF">GCM10022394_25710</name>
</gene>
<dbReference type="CDD" id="cd17546">
    <property type="entry name" value="REC_hyHK_CKI1_RcsC-like"/>
    <property type="match status" value="1"/>
</dbReference>
<reference evidence="21" key="1">
    <citation type="journal article" date="2019" name="Int. J. Syst. Evol. Microbiol.">
        <title>The Global Catalogue of Microorganisms (GCM) 10K type strain sequencing project: providing services to taxonomists for standard genome sequencing and annotation.</title>
        <authorList>
            <consortium name="The Broad Institute Genomics Platform"/>
            <consortium name="The Broad Institute Genome Sequencing Center for Infectious Disease"/>
            <person name="Wu L."/>
            <person name="Ma J."/>
        </authorList>
    </citation>
    <scope>NUCLEOTIDE SEQUENCE [LARGE SCALE GENOMIC DNA]</scope>
    <source>
        <strain evidence="21">JCM 17110</strain>
    </source>
</reference>
<keyword evidence="8" id="KW-0067">ATP-binding</keyword>
<dbReference type="CDD" id="cd00088">
    <property type="entry name" value="HPT"/>
    <property type="match status" value="1"/>
</dbReference>
<evidence type="ECO:0000259" key="16">
    <source>
        <dbReference type="PROSITE" id="PS50110"/>
    </source>
</evidence>
<dbReference type="NCBIfam" id="TIGR00229">
    <property type="entry name" value="sensory_box"/>
    <property type="match status" value="1"/>
</dbReference>
<dbReference type="SMART" id="SM00086">
    <property type="entry name" value="PAC"/>
    <property type="match status" value="1"/>
</dbReference>
<feature type="coiled-coil region" evidence="14">
    <location>
        <begin position="434"/>
        <end position="461"/>
    </location>
</feature>
<keyword evidence="9" id="KW-1133">Transmembrane helix</keyword>
<dbReference type="Gene3D" id="1.20.120.160">
    <property type="entry name" value="HPT domain"/>
    <property type="match status" value="1"/>
</dbReference>
<feature type="modified residue" description="4-aspartylphosphate" evidence="13">
    <location>
        <position position="899"/>
    </location>
</feature>
<keyword evidence="21" id="KW-1185">Reference proteome</keyword>